<dbReference type="InterPro" id="IPR000863">
    <property type="entry name" value="Sulfotransferase_dom"/>
</dbReference>
<protein>
    <submittedName>
        <fullName evidence="7">Heparan sulfate glucosamine 3-O-sulfotransferase 2-like</fullName>
    </submittedName>
</protein>
<feature type="compositionally biased region" description="Polar residues" evidence="3">
    <location>
        <begin position="484"/>
        <end position="494"/>
    </location>
</feature>
<keyword evidence="4" id="KW-0812">Transmembrane</keyword>
<dbReference type="SUPFAM" id="SSF52540">
    <property type="entry name" value="P-loop containing nucleoside triphosphate hydrolases"/>
    <property type="match status" value="1"/>
</dbReference>
<organism evidence="6 7">
    <name type="scientific">Saccoglossus kowalevskii</name>
    <name type="common">Acorn worm</name>
    <dbReference type="NCBI Taxonomy" id="10224"/>
    <lineage>
        <taxon>Eukaryota</taxon>
        <taxon>Metazoa</taxon>
        <taxon>Hemichordata</taxon>
        <taxon>Enteropneusta</taxon>
        <taxon>Harrimaniidae</taxon>
        <taxon>Saccoglossus</taxon>
    </lineage>
</organism>
<dbReference type="Proteomes" id="UP000694865">
    <property type="component" value="Unplaced"/>
</dbReference>
<evidence type="ECO:0000256" key="3">
    <source>
        <dbReference type="SAM" id="MobiDB-lite"/>
    </source>
</evidence>
<reference evidence="7" key="1">
    <citation type="submission" date="2025-08" db="UniProtKB">
        <authorList>
            <consortium name="RefSeq"/>
        </authorList>
    </citation>
    <scope>IDENTIFICATION</scope>
    <source>
        <tissue evidence="7">Testes</tissue>
    </source>
</reference>
<feature type="region of interest" description="Disordered" evidence="3">
    <location>
        <begin position="438"/>
        <end position="501"/>
    </location>
</feature>
<keyword evidence="1" id="KW-0808">Transferase</keyword>
<dbReference type="RefSeq" id="XP_006821280.1">
    <property type="nucleotide sequence ID" value="XM_006821217.1"/>
</dbReference>
<keyword evidence="6" id="KW-1185">Reference proteome</keyword>
<dbReference type="PANTHER" id="PTHR10605">
    <property type="entry name" value="HEPARAN SULFATE SULFOTRANSFERASE"/>
    <property type="match status" value="1"/>
</dbReference>
<evidence type="ECO:0000313" key="6">
    <source>
        <dbReference type="Proteomes" id="UP000694865"/>
    </source>
</evidence>
<evidence type="ECO:0000259" key="5">
    <source>
        <dbReference type="Pfam" id="PF00685"/>
    </source>
</evidence>
<dbReference type="Pfam" id="PF00685">
    <property type="entry name" value="Sulfotransfer_1"/>
    <property type="match status" value="1"/>
</dbReference>
<evidence type="ECO:0000256" key="4">
    <source>
        <dbReference type="SAM" id="Phobius"/>
    </source>
</evidence>
<dbReference type="Gene3D" id="3.40.50.300">
    <property type="entry name" value="P-loop containing nucleotide triphosphate hydrolases"/>
    <property type="match status" value="1"/>
</dbReference>
<dbReference type="GeneID" id="102808394"/>
<evidence type="ECO:0000256" key="2">
    <source>
        <dbReference type="ARBA" id="ARBA00023180"/>
    </source>
</evidence>
<keyword evidence="4" id="KW-0472">Membrane</keyword>
<name>A0ABM0MMN9_SACKO</name>
<keyword evidence="4" id="KW-1133">Transmembrane helix</keyword>
<gene>
    <name evidence="7" type="primary">LOC102808394</name>
</gene>
<keyword evidence="2" id="KW-0325">Glycoprotein</keyword>
<feature type="compositionally biased region" description="Acidic residues" evidence="3">
    <location>
        <begin position="451"/>
        <end position="460"/>
    </location>
</feature>
<accession>A0ABM0MMN9</accession>
<proteinExistence type="predicted"/>
<evidence type="ECO:0000256" key="1">
    <source>
        <dbReference type="ARBA" id="ARBA00022679"/>
    </source>
</evidence>
<dbReference type="InterPro" id="IPR027417">
    <property type="entry name" value="P-loop_NTPase"/>
</dbReference>
<feature type="domain" description="Sulfotransferase" evidence="5">
    <location>
        <begin position="108"/>
        <end position="313"/>
    </location>
</feature>
<sequence>MASVRTVVSRRYLRCVTFIVIGAIAWVGLTFLFTSAPTNDVLGRSDYPGIPDRNFMPINDNAKVELEDYLKAKFGNSCYQAKSRDDLTQRTLRNPKELGRRGCKQELPQALIIGMRQCGSDRIQRYLRFHPAVEVRTDIPIDYSDIYEKGFDWYKEQMPYTTEAQVTLDKLPNYFIFPEDAPKRVKYGISPATKLIAVVCDPVRRAVAEYARLSAKREERLEDVQSHIKKTFEKSVFDSKHQDNVAHLNLLIDNSIYFKHLLSWMRYFPPAQIYVVDGKHLKFNTFTEFRRLEEFLGLPNFYQESHFSFDDNIQAYCLSFPQNVCPRVAADFIPRPRVDDDIKQRLYEFFEPYDRTLGEYFKQNFTWREKLQNMANEQGQGEEVQDTLNQLVDDEETVAGTDDDGGREVIINQLLAQNMQNENGDIIELQELEDFELAETGSESSQSDIESSFEEPSESDDLQKNLNLLEDKYPGGILPETDNLKNLPNANGNTDAKMLAV</sequence>
<feature type="transmembrane region" description="Helical" evidence="4">
    <location>
        <begin position="12"/>
        <end position="33"/>
    </location>
</feature>
<dbReference type="InterPro" id="IPR037359">
    <property type="entry name" value="NST/OST"/>
</dbReference>
<dbReference type="PANTHER" id="PTHR10605:SF72">
    <property type="entry name" value="HEPARAN SULFATE 3-O SULFOTRANSFERASE-B, ISOFORM A"/>
    <property type="match status" value="1"/>
</dbReference>
<evidence type="ECO:0000313" key="7">
    <source>
        <dbReference type="RefSeq" id="XP_006821280.1"/>
    </source>
</evidence>